<evidence type="ECO:0000313" key="7">
    <source>
        <dbReference type="Proteomes" id="UP000015241"/>
    </source>
</evidence>
<feature type="domain" description="MYND-type" evidence="5">
    <location>
        <begin position="184"/>
        <end position="226"/>
    </location>
</feature>
<evidence type="ECO:0000256" key="3">
    <source>
        <dbReference type="ARBA" id="ARBA00022833"/>
    </source>
</evidence>
<dbReference type="InterPro" id="IPR002893">
    <property type="entry name" value="Znf_MYND"/>
</dbReference>
<dbReference type="OrthoDB" id="432970at2759"/>
<dbReference type="EMBL" id="KE504125">
    <property type="protein sequence ID" value="EPT04876.1"/>
    <property type="molecule type" value="Genomic_DNA"/>
</dbReference>
<organism evidence="6 7">
    <name type="scientific">Fomitopsis schrenkii</name>
    <name type="common">Brown rot fungus</name>
    <dbReference type="NCBI Taxonomy" id="2126942"/>
    <lineage>
        <taxon>Eukaryota</taxon>
        <taxon>Fungi</taxon>
        <taxon>Dikarya</taxon>
        <taxon>Basidiomycota</taxon>
        <taxon>Agaricomycotina</taxon>
        <taxon>Agaricomycetes</taxon>
        <taxon>Polyporales</taxon>
        <taxon>Fomitopsis</taxon>
    </lineage>
</organism>
<dbReference type="SUPFAM" id="SSF144232">
    <property type="entry name" value="HIT/MYND zinc finger-like"/>
    <property type="match status" value="1"/>
</dbReference>
<evidence type="ECO:0000256" key="2">
    <source>
        <dbReference type="ARBA" id="ARBA00022771"/>
    </source>
</evidence>
<evidence type="ECO:0000256" key="1">
    <source>
        <dbReference type="ARBA" id="ARBA00022723"/>
    </source>
</evidence>
<dbReference type="eggNOG" id="ENOG502RC47">
    <property type="taxonomic scope" value="Eukaryota"/>
</dbReference>
<reference evidence="6 7" key="1">
    <citation type="journal article" date="2012" name="Science">
        <title>The Paleozoic origin of enzymatic lignin decomposition reconstructed from 31 fungal genomes.</title>
        <authorList>
            <person name="Floudas D."/>
            <person name="Binder M."/>
            <person name="Riley R."/>
            <person name="Barry K."/>
            <person name="Blanchette R.A."/>
            <person name="Henrissat B."/>
            <person name="Martinez A.T."/>
            <person name="Otillar R."/>
            <person name="Spatafora J.W."/>
            <person name="Yadav J.S."/>
            <person name="Aerts A."/>
            <person name="Benoit I."/>
            <person name="Boyd A."/>
            <person name="Carlson A."/>
            <person name="Copeland A."/>
            <person name="Coutinho P.M."/>
            <person name="de Vries R.P."/>
            <person name="Ferreira P."/>
            <person name="Findley K."/>
            <person name="Foster B."/>
            <person name="Gaskell J."/>
            <person name="Glotzer D."/>
            <person name="Gorecki P."/>
            <person name="Heitman J."/>
            <person name="Hesse C."/>
            <person name="Hori C."/>
            <person name="Igarashi K."/>
            <person name="Jurgens J.A."/>
            <person name="Kallen N."/>
            <person name="Kersten P."/>
            <person name="Kohler A."/>
            <person name="Kuees U."/>
            <person name="Kumar T.K.A."/>
            <person name="Kuo A."/>
            <person name="LaButti K."/>
            <person name="Larrondo L.F."/>
            <person name="Lindquist E."/>
            <person name="Ling A."/>
            <person name="Lombard V."/>
            <person name="Lucas S."/>
            <person name="Lundell T."/>
            <person name="Martin R."/>
            <person name="McLaughlin D.J."/>
            <person name="Morgenstern I."/>
            <person name="Morin E."/>
            <person name="Murat C."/>
            <person name="Nagy L.G."/>
            <person name="Nolan M."/>
            <person name="Ohm R.A."/>
            <person name="Patyshakuliyeva A."/>
            <person name="Rokas A."/>
            <person name="Ruiz-Duenas F.J."/>
            <person name="Sabat G."/>
            <person name="Salamov A."/>
            <person name="Samejima M."/>
            <person name="Schmutz J."/>
            <person name="Slot J.C."/>
            <person name="St John F."/>
            <person name="Stenlid J."/>
            <person name="Sun H."/>
            <person name="Sun S."/>
            <person name="Syed K."/>
            <person name="Tsang A."/>
            <person name="Wiebenga A."/>
            <person name="Young D."/>
            <person name="Pisabarro A."/>
            <person name="Eastwood D.C."/>
            <person name="Martin F."/>
            <person name="Cullen D."/>
            <person name="Grigoriev I.V."/>
            <person name="Hibbett D.S."/>
        </authorList>
    </citation>
    <scope>NUCLEOTIDE SEQUENCE</scope>
    <source>
        <strain evidence="7">FP-58527</strain>
    </source>
</reference>
<dbReference type="InParanoid" id="S8FUM6"/>
<keyword evidence="3" id="KW-0862">Zinc</keyword>
<dbReference type="AlphaFoldDB" id="S8FUM6"/>
<evidence type="ECO:0000313" key="6">
    <source>
        <dbReference type="EMBL" id="EPT04876.1"/>
    </source>
</evidence>
<dbReference type="Proteomes" id="UP000015241">
    <property type="component" value="Unassembled WGS sequence"/>
</dbReference>
<accession>S8FUM6</accession>
<evidence type="ECO:0000259" key="5">
    <source>
        <dbReference type="PROSITE" id="PS50865"/>
    </source>
</evidence>
<protein>
    <recommendedName>
        <fullName evidence="5">MYND-type domain-containing protein</fullName>
    </recommendedName>
</protein>
<gene>
    <name evidence="6" type="ORF">FOMPIDRAFT_1021669</name>
</gene>
<dbReference type="GO" id="GO:0008270">
    <property type="term" value="F:zinc ion binding"/>
    <property type="evidence" value="ECO:0007669"/>
    <property type="project" value="UniProtKB-KW"/>
</dbReference>
<dbReference type="STRING" id="743788.S8FUM6"/>
<sequence>MAVRYLSGCGTRKASNEGALYVLDALVDASCELAKARGVGVISRPLMAQAHSCAAQAHFHKFMASPAERAAMEADERSYSRPETLRLGVGRSPLEYFLLAAHHANESIKLGLDSPIVLSVGMKIRQIGEVLGVDVQLTVTRGKLFRPLWCAVSRRYEELYEEERSRARKTNRNPNEYVCAAEGCGIGGERRAALLECSGRCPRDLKPHYCSKQCQKRDWPMHKPICKPKWANSGAKALEISEQDKAKALMLFELRSPADETDNEDEVIEEINTKSLNAGRRGRRHVVHIPVSGALGGSVRITSNTLDSESLRSLRDAASKLSM</sequence>
<dbReference type="HOGENOM" id="CLU_063703_0_0_1"/>
<name>S8FUM6_FOMSC</name>
<proteinExistence type="predicted"/>
<dbReference type="PROSITE" id="PS50865">
    <property type="entry name" value="ZF_MYND_2"/>
    <property type="match status" value="1"/>
</dbReference>
<evidence type="ECO:0000256" key="4">
    <source>
        <dbReference type="PROSITE-ProRule" id="PRU00134"/>
    </source>
</evidence>
<dbReference type="Gene3D" id="6.10.140.2220">
    <property type="match status" value="1"/>
</dbReference>
<keyword evidence="1" id="KW-0479">Metal-binding</keyword>
<dbReference type="Pfam" id="PF01753">
    <property type="entry name" value="zf-MYND"/>
    <property type="match status" value="1"/>
</dbReference>
<keyword evidence="2 4" id="KW-0863">Zinc-finger</keyword>
<keyword evidence="7" id="KW-1185">Reference proteome</keyword>